<proteinExistence type="predicted"/>
<dbReference type="Pfam" id="PF01297">
    <property type="entry name" value="ZnuA"/>
    <property type="match status" value="1"/>
</dbReference>
<evidence type="ECO:0000313" key="6">
    <source>
        <dbReference type="EMBL" id="ASK79528.1"/>
    </source>
</evidence>
<keyword evidence="3" id="KW-0479">Metal-binding</keyword>
<feature type="signal peptide" evidence="5">
    <location>
        <begin position="1"/>
        <end position="19"/>
    </location>
</feature>
<dbReference type="AlphaFoldDB" id="A0A220VGI8"/>
<gene>
    <name evidence="6" type="ORF">CF386_10755</name>
</gene>
<reference evidence="6 7" key="1">
    <citation type="journal article" date="2016" name="Int. J. Syst. Evol. Microbiol.">
        <title>Paraphotobacterium marinum gen. nov., sp. nov., a member of the family Vibrionaceae, isolated from surface seawater.</title>
        <authorList>
            <person name="Huang Z."/>
            <person name="Dong C."/>
            <person name="Shao Z."/>
        </authorList>
    </citation>
    <scope>NUCLEOTIDE SEQUENCE [LARGE SCALE GENOMIC DNA]</scope>
    <source>
        <strain evidence="6 7">NSCS20N07D</strain>
    </source>
</reference>
<dbReference type="Gene3D" id="3.40.50.1980">
    <property type="entry name" value="Nitrogenase molybdenum iron protein domain"/>
    <property type="match status" value="2"/>
</dbReference>
<dbReference type="PANTHER" id="PTHR42953">
    <property type="entry name" value="HIGH-AFFINITY ZINC UPTAKE SYSTEM PROTEIN ZNUA-RELATED"/>
    <property type="match status" value="1"/>
</dbReference>
<name>A0A220VGI8_9GAMM</name>
<evidence type="ECO:0000313" key="7">
    <source>
        <dbReference type="Proteomes" id="UP000242175"/>
    </source>
</evidence>
<dbReference type="GO" id="GO:0030313">
    <property type="term" value="C:cell envelope"/>
    <property type="evidence" value="ECO:0007669"/>
    <property type="project" value="UniProtKB-SubCell"/>
</dbReference>
<evidence type="ECO:0000256" key="2">
    <source>
        <dbReference type="ARBA" id="ARBA00022448"/>
    </source>
</evidence>
<sequence length="288" mass="31857">MKKYILGLVLLVCSSLALAKSNEINVVAAENFYGSVANVIGGKYVHVESILNNPDADPHLFTTSAKTSKAMTNAQVFIFNGVDYDPWSKTLLNTKNKDGKRSVIEVSQLMNITSKDANPHLWYNPQTFPTLAKKLVVTFTEIMPAEKAYFESNLQNFLKEHQKVLAKIEQLKSKTKGVTVTATEPVFGYMADALGFDMVGKDVQWTIMNDADPSAKALAEYQNNIKDGKVKVLFYNSQVTDPVTTNIQDLAKKNNVPVVGVTETLPKGVTDVNTWFLSELDAIDKVLK</sequence>
<dbReference type="Proteomes" id="UP000242175">
    <property type="component" value="Chromosome small"/>
</dbReference>
<dbReference type="KEGG" id="pmai:CF386_10755"/>
<dbReference type="SUPFAM" id="SSF53807">
    <property type="entry name" value="Helical backbone' metal receptor"/>
    <property type="match status" value="1"/>
</dbReference>
<dbReference type="InterPro" id="IPR050492">
    <property type="entry name" value="Bact_metal-bind_prot9"/>
</dbReference>
<evidence type="ECO:0000256" key="4">
    <source>
        <dbReference type="ARBA" id="ARBA00022729"/>
    </source>
</evidence>
<dbReference type="EMBL" id="CP022356">
    <property type="protein sequence ID" value="ASK79528.1"/>
    <property type="molecule type" value="Genomic_DNA"/>
</dbReference>
<keyword evidence="4 5" id="KW-0732">Signal</keyword>
<dbReference type="RefSeq" id="WP_089074436.1">
    <property type="nucleotide sequence ID" value="NZ_CBCSAM010000008.1"/>
</dbReference>
<keyword evidence="7" id="KW-1185">Reference proteome</keyword>
<dbReference type="GO" id="GO:0030001">
    <property type="term" value="P:metal ion transport"/>
    <property type="evidence" value="ECO:0007669"/>
    <property type="project" value="InterPro"/>
</dbReference>
<evidence type="ECO:0000256" key="5">
    <source>
        <dbReference type="SAM" id="SignalP"/>
    </source>
</evidence>
<feature type="chain" id="PRO_5012917064" evidence="5">
    <location>
        <begin position="20"/>
        <end position="288"/>
    </location>
</feature>
<organism evidence="6 7">
    <name type="scientific">Paraphotobacterium marinum</name>
    <dbReference type="NCBI Taxonomy" id="1755811"/>
    <lineage>
        <taxon>Bacteria</taxon>
        <taxon>Pseudomonadati</taxon>
        <taxon>Pseudomonadota</taxon>
        <taxon>Gammaproteobacteria</taxon>
        <taxon>Vibrionales</taxon>
        <taxon>Vibrionaceae</taxon>
        <taxon>Paraphotobacterium</taxon>
    </lineage>
</organism>
<dbReference type="GO" id="GO:0046872">
    <property type="term" value="F:metal ion binding"/>
    <property type="evidence" value="ECO:0007669"/>
    <property type="project" value="UniProtKB-KW"/>
</dbReference>
<evidence type="ECO:0000256" key="3">
    <source>
        <dbReference type="ARBA" id="ARBA00022723"/>
    </source>
</evidence>
<evidence type="ECO:0000256" key="1">
    <source>
        <dbReference type="ARBA" id="ARBA00004196"/>
    </source>
</evidence>
<keyword evidence="2" id="KW-0813">Transport</keyword>
<protein>
    <submittedName>
        <fullName evidence="6">ABC transporter substrate-binding protein</fullName>
    </submittedName>
</protein>
<dbReference type="InterPro" id="IPR006127">
    <property type="entry name" value="ZnuA-like"/>
</dbReference>
<accession>A0A220VGI8</accession>
<dbReference type="OrthoDB" id="5296019at2"/>
<comment type="subcellular location">
    <subcellularLocation>
        <location evidence="1">Cell envelope</location>
    </subcellularLocation>
</comment>
<dbReference type="PANTHER" id="PTHR42953:SF1">
    <property type="entry name" value="METAL-BINDING PROTEIN HI_0362-RELATED"/>
    <property type="match status" value="1"/>
</dbReference>